<feature type="domain" description="Putative restriction endonuclease" evidence="2">
    <location>
        <begin position="40"/>
        <end position="148"/>
    </location>
</feature>
<dbReference type="OrthoDB" id="291316at2"/>
<name>A0A1U7CL55_9BACT</name>
<dbReference type="AlphaFoldDB" id="A0A1U7CL55"/>
<sequence length="253" mass="29012">MSSARSRTAVIYPDCDGKPIAENTLQFEWIVTIKGNLDLLFRDRPDVFIAGDLLWYPVEGSPKICTAPDAMVAFGRPKGHRPSYKQWEEGGVAPQVVFEVLSHRNRPPEMRAKLAFYERHGVQEYLIYDPQTDGLRGYQRINDELVEIPDMRDWTSPLLGIRFDCSESPMRILYPDGSPFLTLDEIAAQRDAFARERDAAERKRIAAERELNAAEQERNTAIQERDQIARELESEREQAARMAAKLREMGIDI</sequence>
<dbReference type="RefSeq" id="WP_076343767.1">
    <property type="nucleotide sequence ID" value="NZ_CP019082.1"/>
</dbReference>
<dbReference type="Gene3D" id="3.90.1570.10">
    <property type="entry name" value="tt1808, chain A"/>
    <property type="match status" value="1"/>
</dbReference>
<dbReference type="SUPFAM" id="SSF52980">
    <property type="entry name" value="Restriction endonuclease-like"/>
    <property type="match status" value="1"/>
</dbReference>
<evidence type="ECO:0000256" key="1">
    <source>
        <dbReference type="SAM" id="Coils"/>
    </source>
</evidence>
<gene>
    <name evidence="3" type="ORF">BSF38_01040</name>
</gene>
<dbReference type="KEGG" id="pbor:BSF38_01040"/>
<feature type="coiled-coil region" evidence="1">
    <location>
        <begin position="183"/>
        <end position="249"/>
    </location>
</feature>
<dbReference type="STRING" id="1387353.BSF38_01040"/>
<evidence type="ECO:0000313" key="4">
    <source>
        <dbReference type="Proteomes" id="UP000186309"/>
    </source>
</evidence>
<keyword evidence="4" id="KW-1185">Reference proteome</keyword>
<dbReference type="Proteomes" id="UP000186309">
    <property type="component" value="Chromosome"/>
</dbReference>
<dbReference type="PANTHER" id="PTHR33352:SF2">
    <property type="entry name" value="SLL0995 PROTEIN"/>
    <property type="match status" value="1"/>
</dbReference>
<dbReference type="InterPro" id="IPR012296">
    <property type="entry name" value="Nuclease_put_TT1808"/>
</dbReference>
<keyword evidence="1" id="KW-0175">Coiled coil</keyword>
<dbReference type="EMBL" id="CP019082">
    <property type="protein sequence ID" value="APW59613.1"/>
    <property type="molecule type" value="Genomic_DNA"/>
</dbReference>
<protein>
    <recommendedName>
        <fullName evidence="2">Putative restriction endonuclease domain-containing protein</fullName>
    </recommendedName>
</protein>
<accession>A0A1U7CL55</accession>
<dbReference type="InterPro" id="IPR008538">
    <property type="entry name" value="Uma2"/>
</dbReference>
<proteinExistence type="predicted"/>
<dbReference type="InterPro" id="IPR011335">
    <property type="entry name" value="Restrct_endonuc-II-like"/>
</dbReference>
<evidence type="ECO:0000313" key="3">
    <source>
        <dbReference type="EMBL" id="APW59613.1"/>
    </source>
</evidence>
<organism evidence="3 4">
    <name type="scientific">Paludisphaera borealis</name>
    <dbReference type="NCBI Taxonomy" id="1387353"/>
    <lineage>
        <taxon>Bacteria</taxon>
        <taxon>Pseudomonadati</taxon>
        <taxon>Planctomycetota</taxon>
        <taxon>Planctomycetia</taxon>
        <taxon>Isosphaerales</taxon>
        <taxon>Isosphaeraceae</taxon>
        <taxon>Paludisphaera</taxon>
    </lineage>
</organism>
<evidence type="ECO:0000259" key="2">
    <source>
        <dbReference type="Pfam" id="PF05685"/>
    </source>
</evidence>
<dbReference type="Pfam" id="PF05685">
    <property type="entry name" value="Uma2"/>
    <property type="match status" value="1"/>
</dbReference>
<dbReference type="PANTHER" id="PTHR33352">
    <property type="entry name" value="SLR1095 PROTEIN"/>
    <property type="match status" value="1"/>
</dbReference>
<reference evidence="4" key="1">
    <citation type="submission" date="2016-12" db="EMBL/GenBank/DDBJ databases">
        <title>Comparative genomics of four Isosphaeraceae planctomycetes: a common pool of plasmids and glycoside hydrolase genes.</title>
        <authorList>
            <person name="Ivanova A."/>
        </authorList>
    </citation>
    <scope>NUCLEOTIDE SEQUENCE [LARGE SCALE GENOMIC DNA]</scope>
    <source>
        <strain evidence="4">PX4</strain>
    </source>
</reference>
<dbReference type="CDD" id="cd06260">
    <property type="entry name" value="DUF820-like"/>
    <property type="match status" value="1"/>
</dbReference>